<keyword evidence="3" id="KW-0677">Repeat</keyword>
<dbReference type="PANTHER" id="PTHR11618">
    <property type="entry name" value="TRANSCRIPTION INITIATION FACTOR IIB-RELATED"/>
    <property type="match status" value="1"/>
</dbReference>
<dbReference type="PROSITE" id="PS00782">
    <property type="entry name" value="TFIIB"/>
    <property type="match status" value="1"/>
</dbReference>
<gene>
    <name evidence="7" type="primary">sua76</name>
    <name evidence="7" type="ORF">AArcS_1951</name>
</gene>
<keyword evidence="8" id="KW-1185">Reference proteome</keyword>
<evidence type="ECO:0000256" key="1">
    <source>
        <dbReference type="ARBA" id="ARBA00010857"/>
    </source>
</evidence>
<dbReference type="SMART" id="SM00385">
    <property type="entry name" value="CYCLIN"/>
    <property type="match status" value="2"/>
</dbReference>
<dbReference type="SUPFAM" id="SSF47954">
    <property type="entry name" value="Cyclin-like"/>
    <property type="match status" value="2"/>
</dbReference>
<dbReference type="Pfam" id="PF00382">
    <property type="entry name" value="TFIIB"/>
    <property type="match status" value="2"/>
</dbReference>
<proteinExistence type="inferred from homology"/>
<evidence type="ECO:0000256" key="4">
    <source>
        <dbReference type="ARBA" id="ARBA00023015"/>
    </source>
</evidence>
<dbReference type="CDD" id="cd00043">
    <property type="entry name" value="CYCLIN_SF"/>
    <property type="match status" value="1"/>
</dbReference>
<evidence type="ECO:0000313" key="8">
    <source>
        <dbReference type="Proteomes" id="UP000663586"/>
    </source>
</evidence>
<dbReference type="RefSeq" id="WP_238477215.1">
    <property type="nucleotide sequence ID" value="NZ_CP064786.1"/>
</dbReference>
<dbReference type="InterPro" id="IPR013150">
    <property type="entry name" value="TFIIB_cyclin"/>
</dbReference>
<dbReference type="GO" id="GO:0097550">
    <property type="term" value="C:transcription preinitiation complex"/>
    <property type="evidence" value="ECO:0007669"/>
    <property type="project" value="TreeGrafter"/>
</dbReference>
<protein>
    <recommendedName>
        <fullName evidence="2">Transcription initiation factor IIB</fullName>
    </recommendedName>
</protein>
<dbReference type="AlphaFoldDB" id="A0A897MRH2"/>
<dbReference type="Proteomes" id="UP000663586">
    <property type="component" value="Chromosome"/>
</dbReference>
<dbReference type="InterPro" id="IPR023486">
    <property type="entry name" value="TFIIB_CS"/>
</dbReference>
<dbReference type="GO" id="GO:0070897">
    <property type="term" value="P:transcription preinitiation complex assembly"/>
    <property type="evidence" value="ECO:0007669"/>
    <property type="project" value="InterPro"/>
</dbReference>
<feature type="domain" description="Cyclin-like" evidence="6">
    <location>
        <begin position="12"/>
        <end position="93"/>
    </location>
</feature>
<dbReference type="KEGG" id="hara:AArcS_1951"/>
<evidence type="ECO:0000256" key="3">
    <source>
        <dbReference type="ARBA" id="ARBA00022737"/>
    </source>
</evidence>
<dbReference type="GO" id="GO:0017025">
    <property type="term" value="F:TBP-class protein binding"/>
    <property type="evidence" value="ECO:0007669"/>
    <property type="project" value="InterPro"/>
</dbReference>
<evidence type="ECO:0000256" key="5">
    <source>
        <dbReference type="ARBA" id="ARBA00023163"/>
    </source>
</evidence>
<dbReference type="PRINTS" id="PR00685">
    <property type="entry name" value="TIFACTORIIB"/>
</dbReference>
<dbReference type="InterPro" id="IPR036915">
    <property type="entry name" value="Cyclin-like_sf"/>
</dbReference>
<keyword evidence="4" id="KW-0805">Transcription regulation</keyword>
<dbReference type="InterPro" id="IPR000812">
    <property type="entry name" value="TFIIB"/>
</dbReference>
<dbReference type="EMBL" id="CP064786">
    <property type="protein sequence ID" value="QSG03154.1"/>
    <property type="molecule type" value="Genomic_DNA"/>
</dbReference>
<name>A0A897MRH2_9EURY</name>
<keyword evidence="5" id="KW-0804">Transcription</keyword>
<evidence type="ECO:0000256" key="2">
    <source>
        <dbReference type="ARBA" id="ARBA00013932"/>
    </source>
</evidence>
<feature type="domain" description="Cyclin-like" evidence="6">
    <location>
        <begin position="106"/>
        <end position="187"/>
    </location>
</feature>
<evidence type="ECO:0000313" key="7">
    <source>
        <dbReference type="EMBL" id="QSG03154.1"/>
    </source>
</evidence>
<accession>A0A897MRH2</accession>
<organism evidence="7 8">
    <name type="scientific">Natranaeroarchaeum sulfidigenes</name>
    <dbReference type="NCBI Taxonomy" id="2784880"/>
    <lineage>
        <taxon>Archaea</taxon>
        <taxon>Methanobacteriati</taxon>
        <taxon>Methanobacteriota</taxon>
        <taxon>Stenosarchaea group</taxon>
        <taxon>Halobacteria</taxon>
        <taxon>Halobacteriales</taxon>
        <taxon>Natronoarchaeaceae</taxon>
        <taxon>Natranaeroarchaeum</taxon>
    </lineage>
</organism>
<dbReference type="GeneID" id="70685326"/>
<dbReference type="PANTHER" id="PTHR11618:SF13">
    <property type="entry name" value="TRANSCRIPTION INITIATION FACTOR IIB"/>
    <property type="match status" value="1"/>
</dbReference>
<sequence>MDIEALHERGRERIGEFGATLDVRDAVVETAGAIFTRVYTEETQQGRSLTTVAAAALYVACKQEGAPVTSSAIADAADIEHSHLLRRSKWVQTEIGTPVDTFNPKPFVDEYANTLGLSDETRELARNVVTVATEEGVASGKSPSGFAAAAIYYAAKLRDETCTQDDVHEASGVSKITIRNRYQEQAEVVGDVTR</sequence>
<dbReference type="Gene3D" id="1.10.472.10">
    <property type="entry name" value="Cyclin-like"/>
    <property type="match status" value="2"/>
</dbReference>
<dbReference type="InterPro" id="IPR013763">
    <property type="entry name" value="Cyclin-like_dom"/>
</dbReference>
<reference evidence="7" key="1">
    <citation type="submission" date="2020-11" db="EMBL/GenBank/DDBJ databases">
        <title>Carbohydrate-dependent, anaerobic sulfur respiration: A novel catabolism in halophilic archaea.</title>
        <authorList>
            <person name="Sorokin D.Y."/>
            <person name="Messina E."/>
            <person name="Smedile F."/>
            <person name="La Cono V."/>
            <person name="Hallsworth J.E."/>
            <person name="Yakimov M.M."/>
        </authorList>
    </citation>
    <scope>NUCLEOTIDE SEQUENCE</scope>
    <source>
        <strain evidence="7">AArc-S</strain>
    </source>
</reference>
<evidence type="ECO:0000259" key="6">
    <source>
        <dbReference type="SMART" id="SM00385"/>
    </source>
</evidence>
<comment type="similarity">
    <text evidence="1">Belongs to the TFIIB family.</text>
</comment>